<comment type="pathway">
    <text evidence="3">Carbohydrate biosynthesis; gluconeogenesis.</text>
</comment>
<dbReference type="InterPro" id="IPR000652">
    <property type="entry name" value="Triosephosphate_isomerase"/>
</dbReference>
<keyword evidence="3" id="KW-0312">Gluconeogenesis</keyword>
<dbReference type="InterPro" id="IPR035990">
    <property type="entry name" value="TIM_sf"/>
</dbReference>
<dbReference type="GO" id="GO:0006096">
    <property type="term" value="P:glycolytic process"/>
    <property type="evidence" value="ECO:0007669"/>
    <property type="project" value="UniProtKB-UniPathway"/>
</dbReference>
<dbReference type="AlphaFoldDB" id="A0A1F5Z439"/>
<dbReference type="EMBL" id="MFJG01000011">
    <property type="protein sequence ID" value="OGG07219.1"/>
    <property type="molecule type" value="Genomic_DNA"/>
</dbReference>
<dbReference type="SUPFAM" id="SSF51351">
    <property type="entry name" value="Triosephosphate isomerase (TIM)"/>
    <property type="match status" value="1"/>
</dbReference>
<dbReference type="STRING" id="1798377.A2872_01365"/>
<evidence type="ECO:0000313" key="5">
    <source>
        <dbReference type="Proteomes" id="UP000178681"/>
    </source>
</evidence>
<dbReference type="PANTHER" id="PTHR21139">
    <property type="entry name" value="TRIOSEPHOSPHATE ISOMERASE"/>
    <property type="match status" value="1"/>
</dbReference>
<dbReference type="PROSITE" id="PS51440">
    <property type="entry name" value="TIM_2"/>
    <property type="match status" value="1"/>
</dbReference>
<keyword evidence="3" id="KW-0963">Cytoplasm</keyword>
<comment type="similarity">
    <text evidence="1 3">Belongs to the triosephosphate isomerase family.</text>
</comment>
<comment type="catalytic activity">
    <reaction evidence="3">
        <text>D-glyceraldehyde 3-phosphate = dihydroxyacetone phosphate</text>
        <dbReference type="Rhea" id="RHEA:18585"/>
        <dbReference type="ChEBI" id="CHEBI:57642"/>
        <dbReference type="ChEBI" id="CHEBI:59776"/>
        <dbReference type="EC" id="5.3.1.1"/>
    </reaction>
</comment>
<dbReference type="GO" id="GO:0046166">
    <property type="term" value="P:glyceraldehyde-3-phosphate biosynthetic process"/>
    <property type="evidence" value="ECO:0007669"/>
    <property type="project" value="TreeGrafter"/>
</dbReference>
<keyword evidence="2 3" id="KW-0413">Isomerase</keyword>
<protein>
    <recommendedName>
        <fullName evidence="3">Triosephosphate isomerase</fullName>
        <ecNumber evidence="3">5.3.1.1</ecNumber>
    </recommendedName>
</protein>
<dbReference type="GO" id="GO:0004807">
    <property type="term" value="F:triose-phosphate isomerase activity"/>
    <property type="evidence" value="ECO:0007669"/>
    <property type="project" value="UniProtKB-EC"/>
</dbReference>
<evidence type="ECO:0000256" key="1">
    <source>
        <dbReference type="ARBA" id="ARBA00007422"/>
    </source>
</evidence>
<evidence type="ECO:0000313" key="4">
    <source>
        <dbReference type="EMBL" id="OGG07219.1"/>
    </source>
</evidence>
<dbReference type="Gene3D" id="3.20.20.70">
    <property type="entry name" value="Aldolase class I"/>
    <property type="match status" value="1"/>
</dbReference>
<dbReference type="EC" id="5.3.1.1" evidence="3"/>
<comment type="pathway">
    <text evidence="3">Carbohydrate degradation; glycolysis; D-glyceraldehyde 3-phosphate from glycerone phosphate: step 1/1.</text>
</comment>
<comment type="caution">
    <text evidence="4">The sequence shown here is derived from an EMBL/GenBank/DDBJ whole genome shotgun (WGS) entry which is preliminary data.</text>
</comment>
<dbReference type="Pfam" id="PF00121">
    <property type="entry name" value="TIM"/>
    <property type="match status" value="1"/>
</dbReference>
<proteinExistence type="inferred from homology"/>
<dbReference type="GO" id="GO:0005829">
    <property type="term" value="C:cytosol"/>
    <property type="evidence" value="ECO:0007669"/>
    <property type="project" value="TreeGrafter"/>
</dbReference>
<dbReference type="GO" id="GO:0019563">
    <property type="term" value="P:glycerol catabolic process"/>
    <property type="evidence" value="ECO:0007669"/>
    <property type="project" value="TreeGrafter"/>
</dbReference>
<keyword evidence="3" id="KW-0324">Glycolysis</keyword>
<organism evidence="4 5">
    <name type="scientific">Candidatus Gottesmanbacteria bacterium RIFCSPHIGHO2_01_FULL_42_12</name>
    <dbReference type="NCBI Taxonomy" id="1798377"/>
    <lineage>
        <taxon>Bacteria</taxon>
        <taxon>Candidatus Gottesmaniibacteriota</taxon>
    </lineage>
</organism>
<evidence type="ECO:0000256" key="3">
    <source>
        <dbReference type="RuleBase" id="RU363013"/>
    </source>
</evidence>
<dbReference type="PANTHER" id="PTHR21139:SF42">
    <property type="entry name" value="TRIOSEPHOSPHATE ISOMERASE"/>
    <property type="match status" value="1"/>
</dbReference>
<name>A0A1F5Z439_9BACT</name>
<accession>A0A1F5Z439</accession>
<dbReference type="UniPathway" id="UPA00138"/>
<dbReference type="CDD" id="cd00311">
    <property type="entry name" value="TIM"/>
    <property type="match status" value="1"/>
</dbReference>
<gene>
    <name evidence="4" type="ORF">A2872_01365</name>
</gene>
<dbReference type="GO" id="GO:0006094">
    <property type="term" value="P:gluconeogenesis"/>
    <property type="evidence" value="ECO:0007669"/>
    <property type="project" value="UniProtKB-UniPathway"/>
</dbReference>
<reference evidence="4 5" key="1">
    <citation type="journal article" date="2016" name="Nat. Commun.">
        <title>Thousands of microbial genomes shed light on interconnected biogeochemical processes in an aquifer system.</title>
        <authorList>
            <person name="Anantharaman K."/>
            <person name="Brown C.T."/>
            <person name="Hug L.A."/>
            <person name="Sharon I."/>
            <person name="Castelle C.J."/>
            <person name="Probst A.J."/>
            <person name="Thomas B.C."/>
            <person name="Singh A."/>
            <person name="Wilkins M.J."/>
            <person name="Karaoz U."/>
            <person name="Brodie E.L."/>
            <person name="Williams K.H."/>
            <person name="Hubbard S.S."/>
            <person name="Banfield J.F."/>
        </authorList>
    </citation>
    <scope>NUCLEOTIDE SEQUENCE [LARGE SCALE GENOMIC DNA]</scope>
</reference>
<evidence type="ECO:0000256" key="2">
    <source>
        <dbReference type="ARBA" id="ARBA00023235"/>
    </source>
</evidence>
<comment type="subcellular location">
    <subcellularLocation>
        <location evidence="3">Cytoplasm</location>
    </subcellularLocation>
</comment>
<dbReference type="UniPathway" id="UPA00109">
    <property type="reaction ID" value="UER00189"/>
</dbReference>
<comment type="subunit">
    <text evidence="3">Homodimer.</text>
</comment>
<dbReference type="Proteomes" id="UP000178681">
    <property type="component" value="Unassembled WGS sequence"/>
</dbReference>
<dbReference type="InterPro" id="IPR013785">
    <property type="entry name" value="Aldolase_TIM"/>
</dbReference>
<sequence length="203" mass="22813">MSKLVVANWKANISNFEVQTSQFQDLEICIAAPFPFIRDIPEGITKAAQDVSFYPPGSYTGEVTAEMLKEIGVKYCLVGHLERRKYFNEGRDIVLTKIRRLNENGIIPILCARNEEEVVDHSGIIMYEPETAISTPGNYHPEDPDAVAGIVNSWREKYKTKILYGGSVNSDNVLNYSQADGFVIGQASLDPRNFYELLCQIKT</sequence>